<feature type="compositionally biased region" description="Polar residues" evidence="1">
    <location>
        <begin position="599"/>
        <end position="615"/>
    </location>
</feature>
<feature type="compositionally biased region" description="Polar residues" evidence="1">
    <location>
        <begin position="224"/>
        <end position="236"/>
    </location>
</feature>
<keyword evidence="4" id="KW-1185">Reference proteome</keyword>
<feature type="compositionally biased region" description="Basic and acidic residues" evidence="1">
    <location>
        <begin position="516"/>
        <end position="531"/>
    </location>
</feature>
<name>A0A1V8SBS9_9PEZI</name>
<proteinExistence type="predicted"/>
<dbReference type="Proteomes" id="UP000192596">
    <property type="component" value="Unassembled WGS sequence"/>
</dbReference>
<protein>
    <recommendedName>
        <fullName evidence="2">Azaphilone pigments biosynthesis cluster protein L N-terminal domain-containing protein</fullName>
    </recommendedName>
</protein>
<accession>A0A1V8SBS9</accession>
<dbReference type="PANTHER" id="PTHR36167">
    <property type="entry name" value="C2H2 FINGER DOMAIN TRANSCRIPTION FACTOR (EUROFUNG)-RELATED"/>
    <property type="match status" value="1"/>
</dbReference>
<dbReference type="GO" id="GO:0006355">
    <property type="term" value="P:regulation of DNA-templated transcription"/>
    <property type="evidence" value="ECO:0007669"/>
    <property type="project" value="InterPro"/>
</dbReference>
<dbReference type="AlphaFoldDB" id="A0A1V8SBS9"/>
<dbReference type="InterPro" id="IPR039327">
    <property type="entry name" value="CON7-like"/>
</dbReference>
<reference evidence="4" key="1">
    <citation type="submission" date="2017-03" db="EMBL/GenBank/DDBJ databases">
        <title>Genomes of endolithic fungi from Antarctica.</title>
        <authorList>
            <person name="Coleine C."/>
            <person name="Masonjones S."/>
            <person name="Stajich J.E."/>
        </authorList>
    </citation>
    <scope>NUCLEOTIDE SEQUENCE [LARGE SCALE GENOMIC DNA]</scope>
    <source>
        <strain evidence="4">CCFEE 5527</strain>
    </source>
</reference>
<feature type="compositionally biased region" description="Basic and acidic residues" evidence="1">
    <location>
        <begin position="669"/>
        <end position="682"/>
    </location>
</feature>
<evidence type="ECO:0000259" key="2">
    <source>
        <dbReference type="Pfam" id="PF17111"/>
    </source>
</evidence>
<organism evidence="3 4">
    <name type="scientific">Cryoendolithus antarcticus</name>
    <dbReference type="NCBI Taxonomy" id="1507870"/>
    <lineage>
        <taxon>Eukaryota</taxon>
        <taxon>Fungi</taxon>
        <taxon>Dikarya</taxon>
        <taxon>Ascomycota</taxon>
        <taxon>Pezizomycotina</taxon>
        <taxon>Dothideomycetes</taxon>
        <taxon>Dothideomycetidae</taxon>
        <taxon>Cladosporiales</taxon>
        <taxon>Cladosporiaceae</taxon>
        <taxon>Cryoendolithus</taxon>
    </lineage>
</organism>
<feature type="domain" description="Azaphilone pigments biosynthesis cluster protein L N-terminal" evidence="2">
    <location>
        <begin position="4"/>
        <end position="195"/>
    </location>
</feature>
<evidence type="ECO:0000256" key="1">
    <source>
        <dbReference type="SAM" id="MobiDB-lite"/>
    </source>
</evidence>
<evidence type="ECO:0000313" key="4">
    <source>
        <dbReference type="Proteomes" id="UP000192596"/>
    </source>
</evidence>
<dbReference type="PANTHER" id="PTHR36167:SF4">
    <property type="entry name" value="FUNGAL N-TERMINAL DOMAIN-CONTAINING PROTEIN"/>
    <property type="match status" value="1"/>
</dbReference>
<dbReference type="InterPro" id="IPR031348">
    <property type="entry name" value="PigL_N"/>
</dbReference>
<evidence type="ECO:0000313" key="3">
    <source>
        <dbReference type="EMBL" id="OQN96271.1"/>
    </source>
</evidence>
<comment type="caution">
    <text evidence="3">The sequence shown here is derived from an EMBL/GenBank/DDBJ whole genome shotgun (WGS) entry which is preliminary data.</text>
</comment>
<feature type="region of interest" description="Disordered" evidence="1">
    <location>
        <begin position="505"/>
        <end position="634"/>
    </location>
</feature>
<dbReference type="EMBL" id="NAJO01000069">
    <property type="protein sequence ID" value="OQN96271.1"/>
    <property type="molecule type" value="Genomic_DNA"/>
</dbReference>
<sequence length="731" mass="80195">MAEFGIAAGVLQVASFGADVSSALYKSIRDVKNAARDIQALAEEVDATTNVLDAVASLLGNPKTASLHTTQLIKDTENVLDGCRKVFGELDRAAKQASDGLVEQSTWGRLTTKAKWPLSKGRVIELQGVLERYRSVMHMMLTVLQIGEGRSAATTKDLQGLEQRLEALITTRISLGQDKSTIYNALDDITQVPAISDHVHQPSLSQSSESAEGQHVDAPKALGRSSTGTRQSTEASTLAVRNARAVDLLNLNFVAAALPLKPPEPRARELANPTPDLGADLSTVRPELLVPEDPIFADLEQCKAAVDQLALSLAATLAQLQGQPHENSTDINAALEDALRQSRKLSAGMRCKRCDRQIPWRHARQVRNQCKDGRACDVRGLSSRIIAPGYSVRHIDTKDTVMIQGETQISINPEPRSVQQITNTSASRRQAKRILVVHKASTSMPAYRRPTAREPLVRREVQGIPQRDTEHRLSRAESPDSTYSLARVIRRGSFTIERRTAARSDRYPMDVGSRTVTDERSPGSRLSDYDRLSGPPIVSRYDSGRLRQSSIDPSRDYPSACGRDSVEDEEDAVSGVRVVSRIRPESSRQSDPATLVPSLRTTRSMEQLGSTLPSSRNHRRTHSEGSTVLPDTFIPTSTTMPSAYAHVRYSRPPVLVRESRPYARSSAAHAEDSWARPQREAAECQDSWTLSSPPLRSESRNREISPAVATDAAAALLKRWLLPEPGNELVV</sequence>
<gene>
    <name evidence="3" type="ORF">B0A48_17833</name>
</gene>
<dbReference type="Pfam" id="PF17111">
    <property type="entry name" value="PigL_N"/>
    <property type="match status" value="1"/>
</dbReference>
<dbReference type="OrthoDB" id="5431013at2759"/>
<dbReference type="STRING" id="1507870.A0A1V8SBS9"/>
<dbReference type="InParanoid" id="A0A1V8SBS9"/>
<feature type="region of interest" description="Disordered" evidence="1">
    <location>
        <begin position="200"/>
        <end position="236"/>
    </location>
</feature>
<feature type="region of interest" description="Disordered" evidence="1">
    <location>
        <begin position="667"/>
        <end position="704"/>
    </location>
</feature>
<feature type="compositionally biased region" description="Polar residues" evidence="1">
    <location>
        <begin position="202"/>
        <end position="211"/>
    </location>
</feature>